<accession>A0AAN9B7C6</accession>
<feature type="transmembrane region" description="Helical" evidence="5">
    <location>
        <begin position="128"/>
        <end position="146"/>
    </location>
</feature>
<organism evidence="6 7">
    <name type="scientific">Littorina saxatilis</name>
    <dbReference type="NCBI Taxonomy" id="31220"/>
    <lineage>
        <taxon>Eukaryota</taxon>
        <taxon>Metazoa</taxon>
        <taxon>Spiralia</taxon>
        <taxon>Lophotrochozoa</taxon>
        <taxon>Mollusca</taxon>
        <taxon>Gastropoda</taxon>
        <taxon>Caenogastropoda</taxon>
        <taxon>Littorinimorpha</taxon>
        <taxon>Littorinoidea</taxon>
        <taxon>Littorinidae</taxon>
        <taxon>Littorina</taxon>
    </lineage>
</organism>
<dbReference type="InterPro" id="IPR009447">
    <property type="entry name" value="PIGW/GWT1"/>
</dbReference>
<reference evidence="6 7" key="1">
    <citation type="submission" date="2024-02" db="EMBL/GenBank/DDBJ databases">
        <title>Chromosome-scale genome assembly of the rough periwinkle Littorina saxatilis.</title>
        <authorList>
            <person name="De Jode A."/>
            <person name="Faria R."/>
            <person name="Formenti G."/>
            <person name="Sims Y."/>
            <person name="Smith T.P."/>
            <person name="Tracey A."/>
            <person name="Wood J.M.D."/>
            <person name="Zagrodzka Z.B."/>
            <person name="Johannesson K."/>
            <person name="Butlin R.K."/>
            <person name="Leder E.H."/>
        </authorList>
    </citation>
    <scope>NUCLEOTIDE SEQUENCE [LARGE SCALE GENOMIC DNA]</scope>
    <source>
        <strain evidence="6">Snail1</strain>
        <tissue evidence="6">Muscle</tissue>
    </source>
</reference>
<dbReference type="EC" id="2.3.-.-" evidence="5"/>
<comment type="caution">
    <text evidence="6">The sequence shown here is derived from an EMBL/GenBank/DDBJ whole genome shotgun (WGS) entry which is preliminary data.</text>
</comment>
<keyword evidence="2 5" id="KW-0812">Transmembrane</keyword>
<keyword evidence="5" id="KW-0012">Acyltransferase</keyword>
<evidence type="ECO:0000256" key="2">
    <source>
        <dbReference type="ARBA" id="ARBA00022692"/>
    </source>
</evidence>
<comment type="similarity">
    <text evidence="5">Belongs to the PIGW family.</text>
</comment>
<dbReference type="GO" id="GO:0006506">
    <property type="term" value="P:GPI anchor biosynthetic process"/>
    <property type="evidence" value="ECO:0007669"/>
    <property type="project" value="UniProtKB-KW"/>
</dbReference>
<keyword evidence="7" id="KW-1185">Reference proteome</keyword>
<name>A0AAN9B7C6_9CAEN</name>
<evidence type="ECO:0000313" key="6">
    <source>
        <dbReference type="EMBL" id="KAK7100665.1"/>
    </source>
</evidence>
<comment type="subcellular location">
    <subcellularLocation>
        <location evidence="5">Endoplasmic reticulum membrane</location>
        <topology evidence="5">Multi-pass membrane protein</topology>
    </subcellularLocation>
    <subcellularLocation>
        <location evidence="1">Membrane</location>
        <topology evidence="1">Multi-pass membrane protein</topology>
    </subcellularLocation>
</comment>
<keyword evidence="5" id="KW-0808">Transferase</keyword>
<feature type="transmembrane region" description="Helical" evidence="5">
    <location>
        <begin position="371"/>
        <end position="401"/>
    </location>
</feature>
<keyword evidence="4 5" id="KW-0472">Membrane</keyword>
<feature type="transmembrane region" description="Helical" evidence="5">
    <location>
        <begin position="303"/>
        <end position="325"/>
    </location>
</feature>
<dbReference type="PIRSF" id="PIRSF017321">
    <property type="entry name" value="GWT1"/>
    <property type="match status" value="1"/>
</dbReference>
<dbReference type="GO" id="GO:0032216">
    <property type="term" value="F:glucosaminyl-phosphatidylinositol O-acyltransferase activity"/>
    <property type="evidence" value="ECO:0007669"/>
    <property type="project" value="TreeGrafter"/>
</dbReference>
<dbReference type="PANTHER" id="PTHR20661:SF0">
    <property type="entry name" value="PHOSPHATIDYLINOSITOL-GLYCAN BIOSYNTHESIS CLASS W PROTEIN"/>
    <property type="match status" value="1"/>
</dbReference>
<evidence type="ECO:0000256" key="5">
    <source>
        <dbReference type="RuleBase" id="RU280819"/>
    </source>
</evidence>
<proteinExistence type="inferred from homology"/>
<gene>
    <name evidence="6" type="ORF">V1264_023578</name>
</gene>
<feature type="transmembrane region" description="Helical" evidence="5">
    <location>
        <begin position="461"/>
        <end position="483"/>
    </location>
</feature>
<dbReference type="Proteomes" id="UP001374579">
    <property type="component" value="Unassembled WGS sequence"/>
</dbReference>
<evidence type="ECO:0000313" key="7">
    <source>
        <dbReference type="Proteomes" id="UP001374579"/>
    </source>
</evidence>
<protein>
    <recommendedName>
        <fullName evidence="5">Phosphatidylinositol-glycan biosynthesis class W protein</fullName>
        <ecNumber evidence="5">2.3.-.-</ecNumber>
    </recommendedName>
</protein>
<comment type="function">
    <text evidence="5">A acetyltransferase, which acetylates the inositol ring of phosphatidylinositol during biosynthesis of GPI-anchor.</text>
</comment>
<dbReference type="EMBL" id="JBAMIC010000011">
    <property type="protein sequence ID" value="KAK7100665.1"/>
    <property type="molecule type" value="Genomic_DNA"/>
</dbReference>
<keyword evidence="5" id="KW-0337">GPI-anchor biosynthesis</keyword>
<feature type="transmembrane region" description="Helical" evidence="5">
    <location>
        <begin position="196"/>
        <end position="215"/>
    </location>
</feature>
<dbReference type="AlphaFoldDB" id="A0AAN9B7C6"/>
<dbReference type="GO" id="GO:0005789">
    <property type="term" value="C:endoplasmic reticulum membrane"/>
    <property type="evidence" value="ECO:0007669"/>
    <property type="project" value="UniProtKB-SubCell"/>
</dbReference>
<feature type="transmembrane region" description="Helical" evidence="5">
    <location>
        <begin position="79"/>
        <end position="98"/>
    </location>
</feature>
<evidence type="ECO:0000256" key="4">
    <source>
        <dbReference type="ARBA" id="ARBA00023136"/>
    </source>
</evidence>
<keyword evidence="5" id="KW-0256">Endoplasmic reticulum</keyword>
<dbReference type="Pfam" id="PF06423">
    <property type="entry name" value="GWT1"/>
    <property type="match status" value="1"/>
</dbReference>
<feature type="transmembrane region" description="Helical" evidence="5">
    <location>
        <begin position="437"/>
        <end position="455"/>
    </location>
</feature>
<evidence type="ECO:0000256" key="1">
    <source>
        <dbReference type="ARBA" id="ARBA00004141"/>
    </source>
</evidence>
<evidence type="ECO:0000256" key="3">
    <source>
        <dbReference type="ARBA" id="ARBA00022989"/>
    </source>
</evidence>
<feature type="transmembrane region" description="Helical" evidence="5">
    <location>
        <begin position="158"/>
        <end position="175"/>
    </location>
</feature>
<sequence>MASYKKEHEQFVSGHNGTTVAEVAVMTITPCACLLLRDILLLVFGLRSLPLWPRVVLDFSLVVVPAILMDTVLSHVTSAVSIILFCAAFVSCVFALLYKKNANLAGDFNKVLNMEMESQRPFLNYTRALMNISTAILILGVDFPAFPRRFAKTETFGTGYMDIGVGCFVISNALVSPESRGRSNPCQSAKEFVHRAIRSVQSSLPLLVFGFGRLIAVKGTDYHEHVTEYGVHWNFFFTLAIVKVASTALLCICPVRLSTAVAVLFMSAYQYALSNMGLTDYILHGRDGSGSRQGLLDANREGILSSFGYIALYLIGVQLGSLIFSKKKQTFMDWGKTFLLLLLISAVSYISQSLSSTMLQPTSRRMANITFVFWIVGLSVQVMWSCLAVDLASTAISALVIADRKKIDVPSTEAQLLSVPGLKSATPCMLHAVNANGLFYFLLSNVMTGVVNMSIPAHHMSAAVAVSALLLYTFVLSGVIVYMDKKKIYTKFW</sequence>
<feature type="transmembrane region" description="Helical" evidence="5">
    <location>
        <begin position="260"/>
        <end position="283"/>
    </location>
</feature>
<feature type="transmembrane region" description="Helical" evidence="5">
    <location>
        <begin position="235"/>
        <end position="253"/>
    </location>
</feature>
<feature type="transmembrane region" description="Helical" evidence="5">
    <location>
        <begin position="337"/>
        <end position="359"/>
    </location>
</feature>
<dbReference type="GO" id="GO:0072659">
    <property type="term" value="P:protein localization to plasma membrane"/>
    <property type="evidence" value="ECO:0007669"/>
    <property type="project" value="TreeGrafter"/>
</dbReference>
<dbReference type="PANTHER" id="PTHR20661">
    <property type="entry name" value="PHOSPHATIDYLINOSITOL-GLYCAN BIOSYNTHESIS CLASS W PROTEIN"/>
    <property type="match status" value="1"/>
</dbReference>
<comment type="pathway">
    <text evidence="5">Glycolipid biosynthesis; glycosylphosphatidylinositol-anchor biosynthesis.</text>
</comment>
<keyword evidence="3 5" id="KW-1133">Transmembrane helix</keyword>